<reference evidence="3" key="3">
    <citation type="journal article" date="2018" name="Mol. Plant Microbe Interact.">
        <title>Genome sequence resources for the wheat stripe rust pathogen (Puccinia striiformis f. sp. tritici) and the barley stripe rust pathogen (Puccinia striiformis f. sp. hordei).</title>
        <authorList>
            <person name="Xia C."/>
            <person name="Wang M."/>
            <person name="Yin C."/>
            <person name="Cornejo O.E."/>
            <person name="Hulbert S.H."/>
            <person name="Chen X."/>
        </authorList>
    </citation>
    <scope>NUCLEOTIDE SEQUENCE [LARGE SCALE GENOMIC DNA]</scope>
    <source>
        <strain evidence="3">93TX-2</strain>
    </source>
</reference>
<dbReference type="VEuPathDB" id="FungiDB:PSHT_15039"/>
<sequence>MANRPKMTTEDPARTDNTDSSTQENSNPRNGPVNDWNTIRKSWLTPTNLNHLPSSSSSTDPNNTINAQERTVKRLEKIDQMLVDYDQSARLGHPTPKPMLNVINFADRLTNQAHGHPRRIPLSQAVSMLYRSWFHDGTIPDSFPFHLEKMKDANDTEPEPQE</sequence>
<dbReference type="Proteomes" id="UP000238274">
    <property type="component" value="Unassembled WGS sequence"/>
</dbReference>
<dbReference type="AlphaFoldDB" id="A0A2S4UH43"/>
<reference evidence="2 3" key="1">
    <citation type="submission" date="2017-12" db="EMBL/GenBank/DDBJ databases">
        <title>Gene loss provides genomic basis for host adaptation in cereal stripe rust fungi.</title>
        <authorList>
            <person name="Xia C."/>
        </authorList>
    </citation>
    <scope>NUCLEOTIDE SEQUENCE [LARGE SCALE GENOMIC DNA]</scope>
    <source>
        <strain evidence="2 3">93TX-2</strain>
    </source>
</reference>
<evidence type="ECO:0000313" key="3">
    <source>
        <dbReference type="Proteomes" id="UP000238274"/>
    </source>
</evidence>
<feature type="region of interest" description="Disordered" evidence="1">
    <location>
        <begin position="1"/>
        <end position="38"/>
    </location>
</feature>
<dbReference type="VEuPathDB" id="FungiDB:PSTT_15994"/>
<dbReference type="OrthoDB" id="2500683at2759"/>
<gene>
    <name evidence="2" type="ORF">PSHT_15039</name>
</gene>
<organism evidence="2 3">
    <name type="scientific">Puccinia striiformis</name>
    <dbReference type="NCBI Taxonomy" id="27350"/>
    <lineage>
        <taxon>Eukaryota</taxon>
        <taxon>Fungi</taxon>
        <taxon>Dikarya</taxon>
        <taxon>Basidiomycota</taxon>
        <taxon>Pucciniomycotina</taxon>
        <taxon>Pucciniomycetes</taxon>
        <taxon>Pucciniales</taxon>
        <taxon>Pucciniaceae</taxon>
        <taxon>Puccinia</taxon>
    </lineage>
</organism>
<accession>A0A2S4UH43</accession>
<dbReference type="EMBL" id="PKSM01000363">
    <property type="protein sequence ID" value="POV96615.1"/>
    <property type="molecule type" value="Genomic_DNA"/>
</dbReference>
<evidence type="ECO:0000256" key="1">
    <source>
        <dbReference type="SAM" id="MobiDB-lite"/>
    </source>
</evidence>
<proteinExistence type="predicted"/>
<feature type="compositionally biased region" description="Polar residues" evidence="1">
    <location>
        <begin position="18"/>
        <end position="38"/>
    </location>
</feature>
<name>A0A2S4UH43_9BASI</name>
<reference evidence="3" key="2">
    <citation type="journal article" date="2018" name="BMC Genomics">
        <title>Genomic insights into host adaptation between the wheat stripe rust pathogen (Puccinia striiformis f. sp. tritici) and the barley stripe rust pathogen (Puccinia striiformis f. sp. hordei).</title>
        <authorList>
            <person name="Xia C."/>
            <person name="Wang M."/>
            <person name="Yin C."/>
            <person name="Cornejo O.E."/>
            <person name="Hulbert S.H."/>
            <person name="Chen X."/>
        </authorList>
    </citation>
    <scope>NUCLEOTIDE SEQUENCE [LARGE SCALE GENOMIC DNA]</scope>
    <source>
        <strain evidence="3">93TX-2</strain>
    </source>
</reference>
<feature type="compositionally biased region" description="Basic and acidic residues" evidence="1">
    <location>
        <begin position="7"/>
        <end position="17"/>
    </location>
</feature>
<evidence type="ECO:0000313" key="2">
    <source>
        <dbReference type="EMBL" id="POV96615.1"/>
    </source>
</evidence>
<keyword evidence="3" id="KW-1185">Reference proteome</keyword>
<comment type="caution">
    <text evidence="2">The sequence shown here is derived from an EMBL/GenBank/DDBJ whole genome shotgun (WGS) entry which is preliminary data.</text>
</comment>
<protein>
    <submittedName>
        <fullName evidence="2">Uncharacterized protein</fullName>
    </submittedName>
</protein>